<accession>A0AC35TNX1</accession>
<organism evidence="1 2">
    <name type="scientific">Rhabditophanes sp. KR3021</name>
    <dbReference type="NCBI Taxonomy" id="114890"/>
    <lineage>
        <taxon>Eukaryota</taxon>
        <taxon>Metazoa</taxon>
        <taxon>Ecdysozoa</taxon>
        <taxon>Nematoda</taxon>
        <taxon>Chromadorea</taxon>
        <taxon>Rhabditida</taxon>
        <taxon>Tylenchina</taxon>
        <taxon>Panagrolaimomorpha</taxon>
        <taxon>Strongyloidoidea</taxon>
        <taxon>Alloionematidae</taxon>
        <taxon>Rhabditophanes</taxon>
    </lineage>
</organism>
<evidence type="ECO:0000313" key="2">
    <source>
        <dbReference type="WBParaSite" id="RSKR_0000276700.1"/>
    </source>
</evidence>
<dbReference type="WBParaSite" id="RSKR_0000276700.1">
    <property type="protein sequence ID" value="RSKR_0000276700.1"/>
    <property type="gene ID" value="RSKR_0000276700"/>
</dbReference>
<sequence length="354" mass="40581">MSSPNSTRKRSRAKDQPAHMDPAISESVKKWTAEDDVLLMGAVSHLGNLKLVHGMTVNLSKKFSLHEIEERWYDLMYNDAIMKTVKKRVETLTKENIRDLQSKIPFSIAEENVVMKITSTTKVNLAVFEDLLVQNPTIFHISRTAKVLQEFWTTLFKVNCLIDQTRACTSDSVLERQYDISQLRDDTETSIQTQSSSVVKNVVANRRTFQDWEKVRTEIIEEYHLNEHRVFDLKSLKALLKGKFNYFLIRDDKVIIGRKTPNHSVDVDLSLEGPSGRISRHNAIIKREPSGEWNLQNTGSRTIYIDSKPVLTNEVSRIIDGSYINIAYIGVTFLHGLSMENELNLRIADSDNKL</sequence>
<name>A0AC35TNX1_9BILA</name>
<evidence type="ECO:0000313" key="1">
    <source>
        <dbReference type="Proteomes" id="UP000095286"/>
    </source>
</evidence>
<reference evidence="2" key="1">
    <citation type="submission" date="2016-11" db="UniProtKB">
        <authorList>
            <consortium name="WormBaseParasite"/>
        </authorList>
    </citation>
    <scope>IDENTIFICATION</scope>
    <source>
        <strain evidence="2">KR3021</strain>
    </source>
</reference>
<proteinExistence type="predicted"/>
<dbReference type="Proteomes" id="UP000095286">
    <property type="component" value="Unplaced"/>
</dbReference>
<protein>
    <submittedName>
        <fullName evidence="2">FHA domain-containing protein</fullName>
    </submittedName>
</protein>